<feature type="non-terminal residue" evidence="2">
    <location>
        <position position="256"/>
    </location>
</feature>
<dbReference type="GO" id="GO:0051082">
    <property type="term" value="F:unfolded protein binding"/>
    <property type="evidence" value="ECO:0007669"/>
    <property type="project" value="TreeGrafter"/>
</dbReference>
<dbReference type="GO" id="GO:0036498">
    <property type="term" value="P:IRE1-mediated unfolded protein response"/>
    <property type="evidence" value="ECO:0007669"/>
    <property type="project" value="TreeGrafter"/>
</dbReference>
<evidence type="ECO:0000313" key="3">
    <source>
        <dbReference type="Proteomes" id="UP000298061"/>
    </source>
</evidence>
<proteinExistence type="predicted"/>
<dbReference type="Proteomes" id="UP000298061">
    <property type="component" value="Unassembled WGS sequence"/>
</dbReference>
<dbReference type="InterPro" id="IPR000719">
    <property type="entry name" value="Prot_kinase_dom"/>
</dbReference>
<dbReference type="OrthoDB" id="3271094at2759"/>
<comment type="caution">
    <text evidence="2">The sequence shown here is derived from an EMBL/GenBank/DDBJ whole genome shotgun (WGS) entry which is preliminary data.</text>
</comment>
<dbReference type="PANTHER" id="PTHR13954:SF6">
    <property type="entry name" value="NON-SPECIFIC SERINE_THREONINE PROTEIN KINASE"/>
    <property type="match status" value="1"/>
</dbReference>
<dbReference type="InterPro" id="IPR045133">
    <property type="entry name" value="IRE1/2-like"/>
</dbReference>
<protein>
    <recommendedName>
        <fullName evidence="1">Protein kinase domain-containing protein</fullName>
    </recommendedName>
</protein>
<accession>A0A4Y9ZUJ1</accession>
<dbReference type="STRING" id="135208.A0A4Y9ZUJ1"/>
<reference evidence="2 3" key="1">
    <citation type="submission" date="2019-02" db="EMBL/GenBank/DDBJ databases">
        <title>Genome sequencing of the rare red list fungi Hericium alpestre (H. flagellum).</title>
        <authorList>
            <person name="Buettner E."/>
            <person name="Kellner H."/>
        </authorList>
    </citation>
    <scope>NUCLEOTIDE SEQUENCE [LARGE SCALE GENOMIC DNA]</scope>
    <source>
        <strain evidence="2 3">DSM 108284</strain>
    </source>
</reference>
<dbReference type="GO" id="GO:1990604">
    <property type="term" value="C:IRE1-TRAF2-ASK1 complex"/>
    <property type="evidence" value="ECO:0007669"/>
    <property type="project" value="TreeGrafter"/>
</dbReference>
<dbReference type="InterPro" id="IPR011009">
    <property type="entry name" value="Kinase-like_dom_sf"/>
</dbReference>
<dbReference type="GO" id="GO:0005524">
    <property type="term" value="F:ATP binding"/>
    <property type="evidence" value="ECO:0007669"/>
    <property type="project" value="InterPro"/>
</dbReference>
<name>A0A4Y9ZUJ1_9AGAM</name>
<dbReference type="Gene3D" id="3.30.200.20">
    <property type="entry name" value="Phosphorylase Kinase, domain 1"/>
    <property type="match status" value="1"/>
</dbReference>
<dbReference type="GO" id="GO:0070059">
    <property type="term" value="P:intrinsic apoptotic signaling pathway in response to endoplasmic reticulum stress"/>
    <property type="evidence" value="ECO:0007669"/>
    <property type="project" value="TreeGrafter"/>
</dbReference>
<keyword evidence="3" id="KW-1185">Reference proteome</keyword>
<organism evidence="2 3">
    <name type="scientific">Hericium alpestre</name>
    <dbReference type="NCBI Taxonomy" id="135208"/>
    <lineage>
        <taxon>Eukaryota</taxon>
        <taxon>Fungi</taxon>
        <taxon>Dikarya</taxon>
        <taxon>Basidiomycota</taxon>
        <taxon>Agaricomycotina</taxon>
        <taxon>Agaricomycetes</taxon>
        <taxon>Russulales</taxon>
        <taxon>Hericiaceae</taxon>
        <taxon>Hericium</taxon>
    </lineage>
</organism>
<dbReference type="SUPFAM" id="SSF56112">
    <property type="entry name" value="Protein kinase-like (PK-like)"/>
    <property type="match status" value="1"/>
</dbReference>
<evidence type="ECO:0000259" key="1">
    <source>
        <dbReference type="PROSITE" id="PS50011"/>
    </source>
</evidence>
<evidence type="ECO:0000313" key="2">
    <source>
        <dbReference type="EMBL" id="TFY77693.1"/>
    </source>
</evidence>
<feature type="domain" description="Protein kinase" evidence="1">
    <location>
        <begin position="184"/>
        <end position="256"/>
    </location>
</feature>
<dbReference type="AlphaFoldDB" id="A0A4Y9ZUJ1"/>
<dbReference type="PROSITE" id="PS50011">
    <property type="entry name" value="PROTEIN_KINASE_DOM"/>
    <property type="match status" value="1"/>
</dbReference>
<sequence length="256" mass="28953">MSVSFSFGSFGDIISLIQIGHDIIKVLRNVKDASAGYQEFHDELQSTVNAVLGVEHLLSTEADTIAPSVKNGLDFAVKSSLKLMERMKIKISTFLPKTKGDTSRSSAMLFYTWKRIDWELFHKGEWLDLRRRLKDQIGVMNVLLSLSSHSYKVMPPAKEKPPPLYTPPLVVVSSSIKPSDPSLMVSDKEIGTDFNRTAVLMLTGRPVAVKRIMKRLTTLAHKEVQLLREADHHPNVIRYYYLEVTSDFLYVVLDLC</sequence>
<dbReference type="GO" id="GO:0004521">
    <property type="term" value="F:RNA endonuclease activity"/>
    <property type="evidence" value="ECO:0007669"/>
    <property type="project" value="InterPro"/>
</dbReference>
<dbReference type="PANTHER" id="PTHR13954">
    <property type="entry name" value="IRE1-RELATED"/>
    <property type="match status" value="1"/>
</dbReference>
<dbReference type="EMBL" id="SFCI01000846">
    <property type="protein sequence ID" value="TFY77693.1"/>
    <property type="molecule type" value="Genomic_DNA"/>
</dbReference>
<gene>
    <name evidence="2" type="ORF">EWM64_g6317</name>
</gene>
<dbReference type="GO" id="GO:0004674">
    <property type="term" value="F:protein serine/threonine kinase activity"/>
    <property type="evidence" value="ECO:0007669"/>
    <property type="project" value="InterPro"/>
</dbReference>